<evidence type="ECO:0000259" key="5">
    <source>
        <dbReference type="Pfam" id="PF00296"/>
    </source>
</evidence>
<dbReference type="EMBL" id="BNJK01000001">
    <property type="protein sequence ID" value="GHO90561.1"/>
    <property type="molecule type" value="Genomic_DNA"/>
</dbReference>
<organism evidence="6 7">
    <name type="scientific">Reticulibacter mediterranei</name>
    <dbReference type="NCBI Taxonomy" id="2778369"/>
    <lineage>
        <taxon>Bacteria</taxon>
        <taxon>Bacillati</taxon>
        <taxon>Chloroflexota</taxon>
        <taxon>Ktedonobacteria</taxon>
        <taxon>Ktedonobacterales</taxon>
        <taxon>Reticulibacteraceae</taxon>
        <taxon>Reticulibacter</taxon>
    </lineage>
</organism>
<evidence type="ECO:0000256" key="1">
    <source>
        <dbReference type="ARBA" id="ARBA00022630"/>
    </source>
</evidence>
<comment type="caution">
    <text evidence="6">The sequence shown here is derived from an EMBL/GenBank/DDBJ whole genome shotgun (WGS) entry which is preliminary data.</text>
</comment>
<dbReference type="InterPro" id="IPR011251">
    <property type="entry name" value="Luciferase-like_dom"/>
</dbReference>
<keyword evidence="1" id="KW-0285">Flavoprotein</keyword>
<dbReference type="RefSeq" id="WP_220201514.1">
    <property type="nucleotide sequence ID" value="NZ_BNJK01000001.1"/>
</dbReference>
<dbReference type="GO" id="GO:0046306">
    <property type="term" value="P:alkanesulfonate catabolic process"/>
    <property type="evidence" value="ECO:0007669"/>
    <property type="project" value="TreeGrafter"/>
</dbReference>
<dbReference type="PANTHER" id="PTHR42847:SF4">
    <property type="entry name" value="ALKANESULFONATE MONOOXYGENASE-RELATED"/>
    <property type="match status" value="1"/>
</dbReference>
<evidence type="ECO:0000256" key="2">
    <source>
        <dbReference type="ARBA" id="ARBA00022643"/>
    </source>
</evidence>
<evidence type="ECO:0000313" key="7">
    <source>
        <dbReference type="Proteomes" id="UP000597444"/>
    </source>
</evidence>
<sequence length="312" mass="35446">MSTIEFGFSLPTQPRMPRETYLKHLRESLDIVSGHFRSIWFPDHLQFQDTPVLEGWTALTYMAACYPAFKFGHVVLAQTFRNPALLAKMVATAQYLSEGRFVLGIGAGWNLEEHESYNFLFPKPGERLEQLEETLCILKALWTQPRTTIKGKHYQVVNAACEPKPDPIPRIMIGGSQPRMLRLIARYADEWNSSHVDITTYRERIKASERACAEVGRDPATLRRSWLGGCYCVPEGADVSNVDLSSFRSPNPQWKTPSAHPFVGTPNQIIEKLKPYIDLGVVSFLIKNERFPDTTSLRLLVEEVLPRLNALV</sequence>
<dbReference type="Pfam" id="PF00296">
    <property type="entry name" value="Bac_luciferase"/>
    <property type="match status" value="1"/>
</dbReference>
<keyword evidence="2" id="KW-0288">FMN</keyword>
<dbReference type="AlphaFoldDB" id="A0A8J3IJ18"/>
<protein>
    <recommendedName>
        <fullName evidence="5">Luciferase-like domain-containing protein</fullName>
    </recommendedName>
</protein>
<reference evidence="6" key="1">
    <citation type="submission" date="2020-10" db="EMBL/GenBank/DDBJ databases">
        <title>Taxonomic study of unclassified bacteria belonging to the class Ktedonobacteria.</title>
        <authorList>
            <person name="Yabe S."/>
            <person name="Wang C.M."/>
            <person name="Zheng Y."/>
            <person name="Sakai Y."/>
            <person name="Cavaletti L."/>
            <person name="Monciardini P."/>
            <person name="Donadio S."/>
        </authorList>
    </citation>
    <scope>NUCLEOTIDE SEQUENCE</scope>
    <source>
        <strain evidence="6">ID150040</strain>
    </source>
</reference>
<dbReference type="InterPro" id="IPR036661">
    <property type="entry name" value="Luciferase-like_sf"/>
</dbReference>
<evidence type="ECO:0000256" key="4">
    <source>
        <dbReference type="ARBA" id="ARBA00023033"/>
    </source>
</evidence>
<dbReference type="SUPFAM" id="SSF51679">
    <property type="entry name" value="Bacterial luciferase-like"/>
    <property type="match status" value="1"/>
</dbReference>
<feature type="domain" description="Luciferase-like" evidence="5">
    <location>
        <begin position="6"/>
        <end position="232"/>
    </location>
</feature>
<keyword evidence="4" id="KW-0503">Monooxygenase</keyword>
<name>A0A8J3IJ18_9CHLR</name>
<proteinExistence type="predicted"/>
<keyword evidence="7" id="KW-1185">Reference proteome</keyword>
<evidence type="ECO:0000313" key="6">
    <source>
        <dbReference type="EMBL" id="GHO90561.1"/>
    </source>
</evidence>
<dbReference type="GO" id="GO:0008726">
    <property type="term" value="F:alkanesulfonate monooxygenase activity"/>
    <property type="evidence" value="ECO:0007669"/>
    <property type="project" value="TreeGrafter"/>
</dbReference>
<accession>A0A8J3IJ18</accession>
<evidence type="ECO:0000256" key="3">
    <source>
        <dbReference type="ARBA" id="ARBA00023002"/>
    </source>
</evidence>
<keyword evidence="3" id="KW-0560">Oxidoreductase</keyword>
<dbReference type="PANTHER" id="PTHR42847">
    <property type="entry name" value="ALKANESULFONATE MONOOXYGENASE"/>
    <property type="match status" value="1"/>
</dbReference>
<dbReference type="InterPro" id="IPR050172">
    <property type="entry name" value="SsuD_RutA_monooxygenase"/>
</dbReference>
<dbReference type="Gene3D" id="3.20.20.30">
    <property type="entry name" value="Luciferase-like domain"/>
    <property type="match status" value="1"/>
</dbReference>
<dbReference type="Proteomes" id="UP000597444">
    <property type="component" value="Unassembled WGS sequence"/>
</dbReference>
<gene>
    <name evidence="6" type="ORF">KSF_006090</name>
</gene>